<dbReference type="InterPro" id="IPR011990">
    <property type="entry name" value="TPR-like_helical_dom_sf"/>
</dbReference>
<dbReference type="Gene3D" id="1.25.40.10">
    <property type="entry name" value="Tetratricopeptide repeat domain"/>
    <property type="match status" value="1"/>
</dbReference>
<proteinExistence type="predicted"/>
<reference evidence="2 3" key="1">
    <citation type="submission" date="2022-07" db="EMBL/GenBank/DDBJ databases">
        <title>Genome-wide signatures of adaptation to extreme environments.</title>
        <authorList>
            <person name="Cho C.H."/>
            <person name="Yoon H.S."/>
        </authorList>
    </citation>
    <scope>NUCLEOTIDE SEQUENCE [LARGE SCALE GENOMIC DNA]</scope>
    <source>
        <strain evidence="2 3">DBV 063 E5</strain>
    </source>
</reference>
<sequence length="1519" mass="166547">MIGFSAVHREAGWDPAHSGLRTGLRERCEEPSSIGSLALPLEARLRRAYAEAVRAHGHDRVEEALKGYEEVVREIERAEAEWTSRPLWMGELLGACCRYVAELRERRGEWAAAYAAACQALGVRDDDPLLWIQAARLALRTEQYAAGRQAAEHALRLAEDAEPRNACVVWLARQALATALRAIGDRRMLERLGEVPLEDTLGPQRRSRTRAEHEQQRVAGVHARACVCEQCRDLQWLSECGIRQHSPRGYVTALGILAETLCVLERRRENIAASVPLSAPVYVRWERHRLSESTPALVDEPPRTQIDPSESGTPTPADQNEAVSTASEEEREKSTPAVRRSKRVMSSQSSGKVEADARDAMGSQTPAAETEGNKLEGVADAPAAYVDTLLRRMETRVEELFGGMRLEMSPADGRAEGEEEVDMAEGVEMERWVRELLAQFDADSPSTAALSMSPLALLLQTLLWVLDRPDRAGDAPARVVVETSHRALTFFQSHATEALRKHLLPSAHGASSLGGAACAHRLLSAAEVTLLAGGDDDDDDDEMSWWLRSAEHALRGAREKSRSPSARARLHIVRAEWHRRQGRACEALLQLQRAQALLLSEADVSSDAAAPTLLNERRTLSPAWVSAAVADVQMEADVQAVRQQLASTKDAAACVIHRLLPHMRRLGYRAPPGLLDVLDAAGATALTDALRLWAHCQACTQKRQPSKRQRTVDGTAWLDQARSRHLTDALRQSLESLSPADDTSTLCAVLAAFAWPLCRQLFDAQRDGGLVGRGPREHTLASATVVLALAVSLRGRSENAPVSAALVYRDLLRLLKQTVFNGGVATSPGSGSDTARLLRPLVQMYDTALLHLPADVLDENDTVLDASAGSDPESAPEALTRERWQCLRFLYGIEAPPAAVAATVAPSIPTGDNTSVAATADASPWLPPASLLPEPLPLPADLPQRLLHLCGAELEEALASRARPRLRAAHAYVRAVARRVRVKDTDGCRRLMLLWYRLFIDFIDTEYKRIAEPERRVKWSPADWLQQATELLQQLRALVPPTAGSDAPSDAEVELALAVTLRHVAQLSLETGELLGDGNAFRLESWVQQLVTSYALAERVQQQSADAAAKTAAARERVWSAYTLVSAMIPAPAWAALPPSLQQRAQAVMQALPPLVDSMQSVAADTDSTEELQTRATLLYVQAVTLAALGRLSECAPVARRLFEGVERAEAHLPLHHQQLHSQVHVQYSPLMEHRLLALVLLWRSATPLTAEFDVRALQASLQALPYYKAIWYRALLALRVDHDARAALDTLSGLFRIDTGSTSRHGYFWLIWNHRYMLPPEGASTAPIWNDSHAFAHWQFRCFALLVYLLDALGEYETLWAVQRALVRRLHPSSAVDAECLALIAEKNLAVIASEFRASATGAALLQSPEKLAAQLQRPVDLRPIWRAYLDAELVNELLDSAAPLPDTVTPWPGAAAMVDATTWPLRSADFAMPVSGQAVLELAERLLASAMQVDASDDGALARVITRCSKWLGNSSA</sequence>
<name>A0AAV9ITQ2_CYACA</name>
<keyword evidence="3" id="KW-1185">Reference proteome</keyword>
<feature type="compositionally biased region" description="Polar residues" evidence="1">
    <location>
        <begin position="306"/>
        <end position="326"/>
    </location>
</feature>
<organism evidence="2 3">
    <name type="scientific">Cyanidium caldarium</name>
    <name type="common">Red alga</name>
    <dbReference type="NCBI Taxonomy" id="2771"/>
    <lineage>
        <taxon>Eukaryota</taxon>
        <taxon>Rhodophyta</taxon>
        <taxon>Bangiophyceae</taxon>
        <taxon>Cyanidiales</taxon>
        <taxon>Cyanidiaceae</taxon>
        <taxon>Cyanidium</taxon>
    </lineage>
</organism>
<dbReference type="SUPFAM" id="SSF48452">
    <property type="entry name" value="TPR-like"/>
    <property type="match status" value="1"/>
</dbReference>
<evidence type="ECO:0000313" key="2">
    <source>
        <dbReference type="EMBL" id="KAK4535712.1"/>
    </source>
</evidence>
<feature type="region of interest" description="Disordered" evidence="1">
    <location>
        <begin position="293"/>
        <end position="375"/>
    </location>
</feature>
<protein>
    <submittedName>
        <fullName evidence="2">Uncharacterized protein</fullName>
    </submittedName>
</protein>
<accession>A0AAV9ITQ2</accession>
<evidence type="ECO:0000313" key="3">
    <source>
        <dbReference type="Proteomes" id="UP001301350"/>
    </source>
</evidence>
<gene>
    <name evidence="2" type="ORF">CDCA_CDCA06G1737</name>
</gene>
<comment type="caution">
    <text evidence="2">The sequence shown here is derived from an EMBL/GenBank/DDBJ whole genome shotgun (WGS) entry which is preliminary data.</text>
</comment>
<dbReference type="Proteomes" id="UP001301350">
    <property type="component" value="Unassembled WGS sequence"/>
</dbReference>
<evidence type="ECO:0000256" key="1">
    <source>
        <dbReference type="SAM" id="MobiDB-lite"/>
    </source>
</evidence>
<dbReference type="EMBL" id="JANCYW010000006">
    <property type="protein sequence ID" value="KAK4535712.1"/>
    <property type="molecule type" value="Genomic_DNA"/>
</dbReference>